<feature type="region of interest" description="Disordered" evidence="1">
    <location>
        <begin position="58"/>
        <end position="106"/>
    </location>
</feature>
<evidence type="ECO:0000313" key="2">
    <source>
        <dbReference type="EMBL" id="PMS18921.1"/>
    </source>
</evidence>
<dbReference type="AlphaFoldDB" id="A0A2N7VP40"/>
<evidence type="ECO:0000313" key="3">
    <source>
        <dbReference type="Proteomes" id="UP000235347"/>
    </source>
</evidence>
<organism evidence="2 3">
    <name type="scientific">Trinickia soli</name>
    <dbReference type="NCBI Taxonomy" id="380675"/>
    <lineage>
        <taxon>Bacteria</taxon>
        <taxon>Pseudomonadati</taxon>
        <taxon>Pseudomonadota</taxon>
        <taxon>Betaproteobacteria</taxon>
        <taxon>Burkholderiales</taxon>
        <taxon>Burkholderiaceae</taxon>
        <taxon>Trinickia</taxon>
    </lineage>
</organism>
<evidence type="ECO:0000256" key="1">
    <source>
        <dbReference type="SAM" id="MobiDB-lite"/>
    </source>
</evidence>
<keyword evidence="3" id="KW-1185">Reference proteome</keyword>
<gene>
    <name evidence="2" type="ORF">C0Z19_21990</name>
</gene>
<sequence>MSDVHGTGGFARDRSKALKRQVRTDTLCGATVSAEALTAADEKKSGLISPLKTTRYGVSARRPMKESMDRACSAGHRQRLQHRCPQRDSISTSGWRHPSANRTHLC</sequence>
<dbReference type="EMBL" id="PNYB01000023">
    <property type="protein sequence ID" value="PMS18921.1"/>
    <property type="molecule type" value="Genomic_DNA"/>
</dbReference>
<protein>
    <submittedName>
        <fullName evidence="2">Uncharacterized protein</fullName>
    </submittedName>
</protein>
<proteinExistence type="predicted"/>
<accession>A0A2N7VP40</accession>
<name>A0A2N7VP40_9BURK</name>
<reference evidence="2 3" key="1">
    <citation type="submission" date="2018-01" db="EMBL/GenBank/DDBJ databases">
        <title>Whole genome analyses suggest that Burkholderia sensu lato contains two further novel genera in the rhizoxinica-symbiotica group Mycetohabitans gen. nov., and Trinickia gen. nov.: implications for the evolution of diazotrophy and nodulation in the Burkholderiaceae.</title>
        <authorList>
            <person name="Estrada-de los Santos P."/>
            <person name="Palmer M."/>
            <person name="Chavez-Ramirez B."/>
            <person name="Beukes C."/>
            <person name="Steenkamp E.T."/>
            <person name="Hirsch A.M."/>
            <person name="Manyaka P."/>
            <person name="Maluk M."/>
            <person name="Lafos M."/>
            <person name="Crook M."/>
            <person name="Gross E."/>
            <person name="Simon M.F."/>
            <person name="Bueno dos Reis Junior F."/>
            <person name="Poole P.S."/>
            <person name="Venter S.N."/>
            <person name="James E.K."/>
        </authorList>
    </citation>
    <scope>NUCLEOTIDE SEQUENCE [LARGE SCALE GENOMIC DNA]</scope>
    <source>
        <strain evidence="2 3">GP25-8</strain>
    </source>
</reference>
<dbReference type="Proteomes" id="UP000235347">
    <property type="component" value="Unassembled WGS sequence"/>
</dbReference>
<comment type="caution">
    <text evidence="2">The sequence shown here is derived from an EMBL/GenBank/DDBJ whole genome shotgun (WGS) entry which is preliminary data.</text>
</comment>